<proteinExistence type="predicted"/>
<sequence length="194" mass="22778">MINNNFNPIDLSNTDLETLVQIVQGKTENEWKAYRDSYFQKLQKVKDWWGKEIKAYNEKLKKEMKDNLPLEIKGKQKQNEIKLPFQFNLKPFNYQIIQANSIKQQESCVAVAINQDCSIVAAGCNTLIKIYEFKQGMLKLNQVLNQHQNEVNVQKTFTIKFCQINIIINLSKQCLRLLLHFVSVKIILINREEQ</sequence>
<comment type="caution">
    <text evidence="1">The sequence shown here is derived from an EMBL/GenBank/DDBJ whole genome shotgun (WGS) entry which is preliminary data.</text>
</comment>
<organism evidence="1 2">
    <name type="scientific">Paramecium pentaurelia</name>
    <dbReference type="NCBI Taxonomy" id="43138"/>
    <lineage>
        <taxon>Eukaryota</taxon>
        <taxon>Sar</taxon>
        <taxon>Alveolata</taxon>
        <taxon>Ciliophora</taxon>
        <taxon>Intramacronucleata</taxon>
        <taxon>Oligohymenophorea</taxon>
        <taxon>Peniculida</taxon>
        <taxon>Parameciidae</taxon>
        <taxon>Paramecium</taxon>
    </lineage>
</organism>
<evidence type="ECO:0000313" key="2">
    <source>
        <dbReference type="Proteomes" id="UP000689195"/>
    </source>
</evidence>
<name>A0A8S1X7R1_9CILI</name>
<dbReference type="AlphaFoldDB" id="A0A8S1X7R1"/>
<accession>A0A8S1X7R1</accession>
<evidence type="ECO:0000313" key="1">
    <source>
        <dbReference type="EMBL" id="CAD8197225.1"/>
    </source>
</evidence>
<gene>
    <name evidence="1" type="ORF">PPENT_87.1.T1140181</name>
</gene>
<reference evidence="1" key="1">
    <citation type="submission" date="2021-01" db="EMBL/GenBank/DDBJ databases">
        <authorList>
            <consortium name="Genoscope - CEA"/>
            <person name="William W."/>
        </authorList>
    </citation>
    <scope>NUCLEOTIDE SEQUENCE</scope>
</reference>
<keyword evidence="2" id="KW-1185">Reference proteome</keyword>
<protein>
    <recommendedName>
        <fullName evidence="3">WD40-repeat-containing domain</fullName>
    </recommendedName>
</protein>
<dbReference type="EMBL" id="CAJJDO010000114">
    <property type="protein sequence ID" value="CAD8197225.1"/>
    <property type="molecule type" value="Genomic_DNA"/>
</dbReference>
<evidence type="ECO:0008006" key="3">
    <source>
        <dbReference type="Google" id="ProtNLM"/>
    </source>
</evidence>
<dbReference type="Proteomes" id="UP000689195">
    <property type="component" value="Unassembled WGS sequence"/>
</dbReference>